<name>A0A0V1C5I5_TRIBR</name>
<dbReference type="InterPro" id="IPR005312">
    <property type="entry name" value="DUF1759"/>
</dbReference>
<protein>
    <submittedName>
        <fullName evidence="1">Uncharacterized protein</fullName>
    </submittedName>
</protein>
<dbReference type="EMBL" id="JYDI01000580">
    <property type="protein sequence ID" value="KRY44471.1"/>
    <property type="molecule type" value="Genomic_DNA"/>
</dbReference>
<dbReference type="Proteomes" id="UP000054653">
    <property type="component" value="Unassembled WGS sequence"/>
</dbReference>
<keyword evidence="2" id="KW-1185">Reference proteome</keyword>
<gene>
    <name evidence="1" type="ORF">T03_12759</name>
</gene>
<dbReference type="Pfam" id="PF03564">
    <property type="entry name" value="DUF1759"/>
    <property type="match status" value="1"/>
</dbReference>
<dbReference type="OrthoDB" id="5933503at2759"/>
<reference evidence="1 2" key="1">
    <citation type="submission" date="2015-01" db="EMBL/GenBank/DDBJ databases">
        <title>Evolution of Trichinella species and genotypes.</title>
        <authorList>
            <person name="Korhonen P.K."/>
            <person name="Edoardo P."/>
            <person name="Giuseppe L.R."/>
            <person name="Gasser R.B."/>
        </authorList>
    </citation>
    <scope>NUCLEOTIDE SEQUENCE [LARGE SCALE GENOMIC DNA]</scope>
    <source>
        <strain evidence="1">ISS120</strain>
    </source>
</reference>
<sequence length="126" mass="14791">MIVVIWDAETAFQGLILNAVNYETALTIINEKYGYSQLLIEEHLKSLQNLLVITNQWDLKWLEKFVSDMEINIRGLETLKTPPVVYQAVLMPLILSRLPREISVEWKRQNPNRQKDMHVLLLFLKT</sequence>
<evidence type="ECO:0000313" key="1">
    <source>
        <dbReference type="EMBL" id="KRY44471.1"/>
    </source>
</evidence>
<accession>A0A0V1C5I5</accession>
<dbReference type="STRING" id="45882.A0A0V1C5I5"/>
<comment type="caution">
    <text evidence="1">The sequence shown here is derived from an EMBL/GenBank/DDBJ whole genome shotgun (WGS) entry which is preliminary data.</text>
</comment>
<organism evidence="1 2">
    <name type="scientific">Trichinella britovi</name>
    <name type="common">Parasitic roundworm</name>
    <dbReference type="NCBI Taxonomy" id="45882"/>
    <lineage>
        <taxon>Eukaryota</taxon>
        <taxon>Metazoa</taxon>
        <taxon>Ecdysozoa</taxon>
        <taxon>Nematoda</taxon>
        <taxon>Enoplea</taxon>
        <taxon>Dorylaimia</taxon>
        <taxon>Trichinellida</taxon>
        <taxon>Trichinellidae</taxon>
        <taxon>Trichinella</taxon>
    </lineage>
</organism>
<evidence type="ECO:0000313" key="2">
    <source>
        <dbReference type="Proteomes" id="UP000054653"/>
    </source>
</evidence>
<proteinExistence type="predicted"/>
<dbReference type="AlphaFoldDB" id="A0A0V1C5I5"/>